<dbReference type="HAMAP" id="MF_01657">
    <property type="entry name" value="Ac_ald_DH_ac"/>
    <property type="match status" value="1"/>
</dbReference>
<dbReference type="EC" id="1.2.1.10" evidence="3"/>
<keyword evidence="6" id="KW-1185">Reference proteome</keyword>
<dbReference type="InterPro" id="IPR000534">
    <property type="entry name" value="Semialdehyde_DH_NAD-bd"/>
</dbReference>
<dbReference type="EMBL" id="MLBF01000050">
    <property type="protein sequence ID" value="OLN27871.1"/>
    <property type="molecule type" value="Genomic_DNA"/>
</dbReference>
<comment type="caution">
    <text evidence="3">Lacks conserved residue(s) required for the propagation of feature annotation.</text>
</comment>
<feature type="binding site" evidence="3">
    <location>
        <position position="266"/>
    </location>
    <ligand>
        <name>NAD(+)</name>
        <dbReference type="ChEBI" id="CHEBI:57540"/>
    </ligand>
</feature>
<dbReference type="CDD" id="cd23933">
    <property type="entry name" value="ALDH_C"/>
    <property type="match status" value="1"/>
</dbReference>
<dbReference type="NCBIfam" id="NF006157">
    <property type="entry name" value="PRK08300.1"/>
    <property type="match status" value="1"/>
</dbReference>
<dbReference type="SUPFAM" id="SSF55347">
    <property type="entry name" value="Glyceraldehyde-3-phosphate dehydrogenase-like, C-terminal domain"/>
    <property type="match status" value="1"/>
</dbReference>
<accession>A0A1Q8QKK2</accession>
<evidence type="ECO:0000313" key="6">
    <source>
        <dbReference type="Proteomes" id="UP000186102"/>
    </source>
</evidence>
<dbReference type="NCBIfam" id="TIGR03215">
    <property type="entry name" value="ac_ald_DH_ac"/>
    <property type="match status" value="1"/>
</dbReference>
<dbReference type="SMART" id="SM00859">
    <property type="entry name" value="Semialdhyde_dh"/>
    <property type="match status" value="1"/>
</dbReference>
<feature type="domain" description="Semialdehyde dehydrogenase NAD-binding" evidence="4">
    <location>
        <begin position="6"/>
        <end position="117"/>
    </location>
</feature>
<comment type="catalytic activity">
    <reaction evidence="3">
        <text>acetaldehyde + NAD(+) + CoA = acetyl-CoA + NADH + H(+)</text>
        <dbReference type="Rhea" id="RHEA:23288"/>
        <dbReference type="ChEBI" id="CHEBI:15343"/>
        <dbReference type="ChEBI" id="CHEBI:15378"/>
        <dbReference type="ChEBI" id="CHEBI:57287"/>
        <dbReference type="ChEBI" id="CHEBI:57288"/>
        <dbReference type="ChEBI" id="CHEBI:57540"/>
        <dbReference type="ChEBI" id="CHEBI:57945"/>
        <dbReference type="EC" id="1.2.1.10"/>
    </reaction>
</comment>
<dbReference type="AlphaFoldDB" id="A0A1Q8QKK2"/>
<reference evidence="5 6" key="1">
    <citation type="submission" date="2016-09" db="EMBL/GenBank/DDBJ databases">
        <title>Complete genome of Desulfosporosinus sp. OL.</title>
        <authorList>
            <person name="Mardanov A."/>
            <person name="Beletsky A."/>
            <person name="Panova A."/>
            <person name="Karnachuk O."/>
            <person name="Ravin N."/>
        </authorList>
    </citation>
    <scope>NUCLEOTIDE SEQUENCE [LARGE SCALE GENOMIC DNA]</scope>
    <source>
        <strain evidence="5 6">OL</strain>
    </source>
</reference>
<feature type="binding site" evidence="3">
    <location>
        <begin position="156"/>
        <end position="164"/>
    </location>
    <ligand>
        <name>NAD(+)</name>
        <dbReference type="ChEBI" id="CHEBI:57540"/>
    </ligand>
</feature>
<dbReference type="Proteomes" id="UP000186102">
    <property type="component" value="Unassembled WGS sequence"/>
</dbReference>
<dbReference type="STRING" id="1888891.DSOL_4328"/>
<feature type="active site" description="Acyl-thioester intermediate" evidence="3">
    <location>
        <position position="125"/>
    </location>
</feature>
<dbReference type="SUPFAM" id="SSF51735">
    <property type="entry name" value="NAD(P)-binding Rossmann-fold domains"/>
    <property type="match status" value="1"/>
</dbReference>
<keyword evidence="3" id="KW-0058">Aromatic hydrocarbons catabolism</keyword>
<evidence type="ECO:0000256" key="2">
    <source>
        <dbReference type="ARBA" id="ARBA00023027"/>
    </source>
</evidence>
<dbReference type="Pfam" id="PF01118">
    <property type="entry name" value="Semialdhyde_dh"/>
    <property type="match status" value="1"/>
</dbReference>
<comment type="similarity">
    <text evidence="1 3">Belongs to the acetaldehyde dehydrogenase family.</text>
</comment>
<organism evidence="5 6">
    <name type="scientific">Desulfosporosinus metallidurans</name>
    <dbReference type="NCBI Taxonomy" id="1888891"/>
    <lineage>
        <taxon>Bacteria</taxon>
        <taxon>Bacillati</taxon>
        <taxon>Bacillota</taxon>
        <taxon>Clostridia</taxon>
        <taxon>Eubacteriales</taxon>
        <taxon>Desulfitobacteriaceae</taxon>
        <taxon>Desulfosporosinus</taxon>
    </lineage>
</organism>
<sequence length="292" mass="31299">MVDKIKVAVIGPGNIGTDLMFKILKSQHLEMGLLTGIVESEGIQRARNMGINTSIEGVNAVLQDPDIKIVFDATGAKPHLMHAPLLKEAGKIAIDLTPASVGPYCVPCVNLEELLDEPNVNMVTCAGQATVPIVYAINKVASVHYAEIVASLSSKSAGPGTRQNIDEFTETTSKALVQVGGAKRAKAIIVLNPAEPPVMMANTIYVEVENPDEKAITTAVQMMVNEIQKYVPGYRLRVPPIIEGQKVTIMIQVEGAGDFLPKYSGNLDIITSAAVSYAERLAQKLIRKDVIA</sequence>
<evidence type="ECO:0000256" key="1">
    <source>
        <dbReference type="ARBA" id="ARBA00009244"/>
    </source>
</evidence>
<evidence type="ECO:0000313" key="5">
    <source>
        <dbReference type="EMBL" id="OLN27871.1"/>
    </source>
</evidence>
<evidence type="ECO:0000256" key="3">
    <source>
        <dbReference type="HAMAP-Rule" id="MF_01657"/>
    </source>
</evidence>
<dbReference type="Gene3D" id="3.30.360.10">
    <property type="entry name" value="Dihydrodipicolinate Reductase, domain 2"/>
    <property type="match status" value="1"/>
</dbReference>
<dbReference type="InterPro" id="IPR003361">
    <property type="entry name" value="Acetaldehyde_dehydrogenase"/>
</dbReference>
<dbReference type="InterPro" id="IPR015426">
    <property type="entry name" value="Acetylaldehyde_DH_C"/>
</dbReference>
<keyword evidence="2 3" id="KW-0520">NAD</keyword>
<name>A0A1Q8QKK2_9FIRM</name>
<dbReference type="Gene3D" id="3.40.50.720">
    <property type="entry name" value="NAD(P)-binding Rossmann-like Domain"/>
    <property type="match status" value="1"/>
</dbReference>
<dbReference type="GO" id="GO:0008774">
    <property type="term" value="F:acetaldehyde dehydrogenase (acetylating) activity"/>
    <property type="evidence" value="ECO:0007669"/>
    <property type="project" value="UniProtKB-UniRule"/>
</dbReference>
<comment type="caution">
    <text evidence="5">The sequence shown here is derived from an EMBL/GenBank/DDBJ whole genome shotgun (WGS) entry which is preliminary data.</text>
</comment>
<gene>
    <name evidence="5" type="ORF">DSOL_4328</name>
</gene>
<dbReference type="PIRSF" id="PIRSF015689">
    <property type="entry name" value="Actaldh_dh_actl"/>
    <property type="match status" value="1"/>
</dbReference>
<protein>
    <recommendedName>
        <fullName evidence="3">Acetaldehyde dehydrogenase</fullName>
        <ecNumber evidence="3">1.2.1.10</ecNumber>
    </recommendedName>
    <alternativeName>
        <fullName evidence="3">Acetaldehyde dehydrogenase [acetylating]</fullName>
    </alternativeName>
</protein>
<evidence type="ECO:0000259" key="4">
    <source>
        <dbReference type="SMART" id="SM00859"/>
    </source>
</evidence>
<keyword evidence="3" id="KW-0560">Oxidoreductase</keyword>
<dbReference type="Pfam" id="PF09290">
    <property type="entry name" value="AcetDehyd-dimer"/>
    <property type="match status" value="1"/>
</dbReference>
<dbReference type="InterPro" id="IPR036291">
    <property type="entry name" value="NAD(P)-bd_dom_sf"/>
</dbReference>
<proteinExistence type="inferred from homology"/>
<dbReference type="GO" id="GO:0051287">
    <property type="term" value="F:NAD binding"/>
    <property type="evidence" value="ECO:0007669"/>
    <property type="project" value="UniProtKB-UniRule"/>
</dbReference>